<gene>
    <name evidence="7" type="ordered locus">MYPU_6180</name>
</gene>
<name>Q98PV1_MYCPU</name>
<dbReference type="InterPro" id="IPR001851">
    <property type="entry name" value="ABC_transp_permease"/>
</dbReference>
<dbReference type="STRING" id="272635.gene:17577225"/>
<dbReference type="RefSeq" id="WP_010925419.1">
    <property type="nucleotide sequence ID" value="NC_002771.1"/>
</dbReference>
<dbReference type="PANTHER" id="PTHR47089">
    <property type="entry name" value="ABC TRANSPORTER, PERMEASE PROTEIN"/>
    <property type="match status" value="1"/>
</dbReference>
<feature type="transmembrane region" description="Helical" evidence="6">
    <location>
        <begin position="215"/>
        <end position="234"/>
    </location>
</feature>
<keyword evidence="8" id="KW-1185">Reference proteome</keyword>
<protein>
    <submittedName>
        <fullName evidence="7">SUGAR ABC TRANSPORTER PERMEASE PROTEIN</fullName>
    </submittedName>
</protein>
<evidence type="ECO:0000256" key="5">
    <source>
        <dbReference type="ARBA" id="ARBA00023136"/>
    </source>
</evidence>
<dbReference type="GO" id="GO:0022857">
    <property type="term" value="F:transmembrane transporter activity"/>
    <property type="evidence" value="ECO:0007669"/>
    <property type="project" value="InterPro"/>
</dbReference>
<keyword evidence="4 6" id="KW-1133">Transmembrane helix</keyword>
<comment type="subcellular location">
    <subcellularLocation>
        <location evidence="1">Cell membrane</location>
        <topology evidence="1">Multi-pass membrane protein</topology>
    </subcellularLocation>
</comment>
<evidence type="ECO:0000256" key="1">
    <source>
        <dbReference type="ARBA" id="ARBA00004651"/>
    </source>
</evidence>
<dbReference type="BioCyc" id="MPUL272635:G1GT6-628-MONOMER"/>
<feature type="transmembrane region" description="Helical" evidence="6">
    <location>
        <begin position="304"/>
        <end position="327"/>
    </location>
</feature>
<evidence type="ECO:0000256" key="2">
    <source>
        <dbReference type="ARBA" id="ARBA00022475"/>
    </source>
</evidence>
<feature type="transmembrane region" description="Helical" evidence="6">
    <location>
        <begin position="158"/>
        <end position="176"/>
    </location>
</feature>
<accession>Q98PV1</accession>
<evidence type="ECO:0000313" key="8">
    <source>
        <dbReference type="Proteomes" id="UP000000528"/>
    </source>
</evidence>
<dbReference type="EMBL" id="AL445565">
    <property type="protein sequence ID" value="CAC13791.1"/>
    <property type="molecule type" value="Genomic_DNA"/>
</dbReference>
<dbReference type="PIR" id="B90589">
    <property type="entry name" value="B90589"/>
</dbReference>
<feature type="transmembrane region" description="Helical" evidence="6">
    <location>
        <begin position="31"/>
        <end position="51"/>
    </location>
</feature>
<organism evidence="8">
    <name type="scientific">Mycoplasmopsis pulmonis (strain UAB CTIP)</name>
    <name type="common">Mycoplasma pulmonis</name>
    <dbReference type="NCBI Taxonomy" id="272635"/>
    <lineage>
        <taxon>Bacteria</taxon>
        <taxon>Bacillati</taxon>
        <taxon>Mycoplasmatota</taxon>
        <taxon>Mycoplasmoidales</taxon>
        <taxon>Metamycoplasmataceae</taxon>
        <taxon>Mycoplasmopsis</taxon>
    </lineage>
</organism>
<proteinExistence type="predicted"/>
<feature type="transmembrane region" description="Helical" evidence="6">
    <location>
        <begin position="97"/>
        <end position="117"/>
    </location>
</feature>
<dbReference type="Proteomes" id="UP000000528">
    <property type="component" value="Chromosome"/>
</dbReference>
<evidence type="ECO:0000256" key="3">
    <source>
        <dbReference type="ARBA" id="ARBA00022692"/>
    </source>
</evidence>
<feature type="transmembrane region" description="Helical" evidence="6">
    <location>
        <begin position="262"/>
        <end position="284"/>
    </location>
</feature>
<keyword evidence="5 6" id="KW-0472">Membrane</keyword>
<keyword evidence="3 6" id="KW-0812">Transmembrane</keyword>
<feature type="transmembrane region" description="Helical" evidence="6">
    <location>
        <begin position="129"/>
        <end position="149"/>
    </location>
</feature>
<reference evidence="7 8" key="1">
    <citation type="journal article" date="2001" name="Nucleic Acids Res.">
        <title>The complete genome sequence of the murine respiratory pathogen Mycoplasma pulmonis.</title>
        <authorList>
            <person name="Chambaud I."/>
            <person name="Heilig R."/>
            <person name="Ferris S."/>
            <person name="Barbe V."/>
            <person name="Samson D."/>
            <person name="Galisson F."/>
            <person name="Moszer I."/>
            <person name="Dybvig K."/>
            <person name="Wroblewski H."/>
            <person name="Viari A."/>
            <person name="Rocha E.P.C."/>
            <person name="Blanchard A."/>
        </authorList>
    </citation>
    <scope>NUCLEOTIDE SEQUENCE [LARGE SCALE GENOMIC DNA]</scope>
    <source>
        <strain evidence="7 8">UAB CTIP</strain>
    </source>
</reference>
<dbReference type="AlphaFoldDB" id="Q98PV1"/>
<dbReference type="KEGG" id="mpu:MYPU_6180"/>
<keyword evidence="2" id="KW-1003">Cell membrane</keyword>
<evidence type="ECO:0000256" key="4">
    <source>
        <dbReference type="ARBA" id="ARBA00022989"/>
    </source>
</evidence>
<feature type="transmembrane region" description="Helical" evidence="6">
    <location>
        <begin position="339"/>
        <end position="359"/>
    </location>
</feature>
<dbReference type="HOGENOM" id="CLU_023404_0_1_14"/>
<dbReference type="GO" id="GO:0005886">
    <property type="term" value="C:plasma membrane"/>
    <property type="evidence" value="ECO:0007669"/>
    <property type="project" value="UniProtKB-SubCell"/>
</dbReference>
<feature type="transmembrane region" description="Helical" evidence="6">
    <location>
        <begin position="71"/>
        <end position="90"/>
    </location>
</feature>
<dbReference type="eggNOG" id="COG4603">
    <property type="taxonomic scope" value="Bacteria"/>
</dbReference>
<dbReference type="PANTHER" id="PTHR47089:SF1">
    <property type="entry name" value="GUANOSINE ABC TRANSPORTER PERMEASE PROTEIN NUPP"/>
    <property type="match status" value="1"/>
</dbReference>
<dbReference type="Pfam" id="PF02653">
    <property type="entry name" value="BPD_transp_2"/>
    <property type="match status" value="1"/>
</dbReference>
<evidence type="ECO:0000256" key="6">
    <source>
        <dbReference type="SAM" id="Phobius"/>
    </source>
</evidence>
<evidence type="ECO:0000313" key="7">
    <source>
        <dbReference type="EMBL" id="CAC13791.1"/>
    </source>
</evidence>
<sequence>MNNFLKKSLGHLKSYKNLLVDEKRMKSGRKIANSLWAILFSIILMAILFQANGFEASQIYKDVWFFSTNTLSNTFLLMVVVFIIASLGIALTFKAGVFNIGISGQMMMGGSVGMYLIYSQGQINHGNVFGAFIISILLGGLWALIAGIAKSFFKVHEVVSTILLNWIATYVIKQIYEGTSFINRQNPESTIRFDTTSLNIENAAQFRNFFQSNTLIYSMLALAIFLAIIFWIIFSKTTIGYKIKMIGLNPNASDYSGTNKNVLNMSVFFVSGMFAGLAGIIMFLMRDRFVPVNSFPLPAGFDTIVISLIAYNSPIGIVFSSLFYALFDTGLNKIPSFPREFYLIFIGVMMFIISISSVFEKLNPIKFLKNQYILFFKAHYYKGINIFSKKNFNEILSINKALKSIKQEQKNQKEKSDFSKENELKFFELLENKKSLLGNFGKYFFKSKYSKIIYQKRLTKTKALLEKNKEQIEVIIKKNKDLVDKLALEKNLELKNEILNKIAKEKPLNNQRLQELGYFEKTNLKNEYRSSKKLFVSHKKHFKDKLIKTYNDSFKILLKKQINYTFNKKENSLKDELNKARIEHSKTLKEIRQMKGEY</sequence>
<dbReference type="CDD" id="cd06580">
    <property type="entry name" value="TM_PBP1_transp_TpRbsC_like"/>
    <property type="match status" value="1"/>
</dbReference>